<accession>A0AAV2PR60</accession>
<dbReference type="Proteomes" id="UP001497623">
    <property type="component" value="Unassembled WGS sequence"/>
</dbReference>
<organism evidence="2 3">
    <name type="scientific">Meganyctiphanes norvegica</name>
    <name type="common">Northern krill</name>
    <name type="synonym">Thysanopoda norvegica</name>
    <dbReference type="NCBI Taxonomy" id="48144"/>
    <lineage>
        <taxon>Eukaryota</taxon>
        <taxon>Metazoa</taxon>
        <taxon>Ecdysozoa</taxon>
        <taxon>Arthropoda</taxon>
        <taxon>Crustacea</taxon>
        <taxon>Multicrustacea</taxon>
        <taxon>Malacostraca</taxon>
        <taxon>Eumalacostraca</taxon>
        <taxon>Eucarida</taxon>
        <taxon>Euphausiacea</taxon>
        <taxon>Euphausiidae</taxon>
        <taxon>Meganyctiphanes</taxon>
    </lineage>
</organism>
<comment type="caution">
    <text evidence="2">The sequence shown here is derived from an EMBL/GenBank/DDBJ whole genome shotgun (WGS) entry which is preliminary data.</text>
</comment>
<feature type="compositionally biased region" description="Basic and acidic residues" evidence="1">
    <location>
        <begin position="266"/>
        <end position="283"/>
    </location>
</feature>
<gene>
    <name evidence="2" type="ORF">MNOR_LOCUS3014</name>
</gene>
<proteinExistence type="predicted"/>
<feature type="compositionally biased region" description="Low complexity" evidence="1">
    <location>
        <begin position="66"/>
        <end position="78"/>
    </location>
</feature>
<evidence type="ECO:0000313" key="2">
    <source>
        <dbReference type="EMBL" id="CAL4062999.1"/>
    </source>
</evidence>
<protein>
    <submittedName>
        <fullName evidence="2">Uncharacterized protein</fullName>
    </submittedName>
</protein>
<evidence type="ECO:0000313" key="3">
    <source>
        <dbReference type="Proteomes" id="UP001497623"/>
    </source>
</evidence>
<dbReference type="AlphaFoldDB" id="A0AAV2PR60"/>
<name>A0AAV2PR60_MEGNR</name>
<feature type="compositionally biased region" description="Basic residues" evidence="1">
    <location>
        <begin position="1"/>
        <end position="65"/>
    </location>
</feature>
<reference evidence="2 3" key="1">
    <citation type="submission" date="2024-05" db="EMBL/GenBank/DDBJ databases">
        <authorList>
            <person name="Wallberg A."/>
        </authorList>
    </citation>
    <scope>NUCLEOTIDE SEQUENCE [LARGE SCALE GENOMIC DNA]</scope>
</reference>
<sequence>MIMNKNKRSRSTSRVRKFRSRSRSTSRIRKLRSRSTSRVRKFRSRTRSRSTSRVRKFRSRSRSPSRVRNFISRSPSRVRNFRSRSRSPSRVTKFRSRSRSTSRVRTFRSRSASRVRKFRSRSKSTSRIRMFRSRSKSRPYKSRLSRSRSRSKSRYKKSRSRSKSRYKKSRSRSKSRCKRIRLSRSRSNSRSHKSRSKSISKPKSKKSRSSRSRSTSRKRKNKSSRSRSSSTHRKYSKRSSRSTSVKRGVKEQPKRRSRSKSISSAIRDENKEMVSSIKKESDKSKKVLCKAITSVDDDDDLQEIPVEPVTPPPVVDLASESDEEVITNQRRANSQESSFNNEEFRIPLNFSNKNVISIASGSSSNRQFNEIEPVKTLSQVSISDDLLMPLTFGRKQPQSSAVSLAQHQTVDLTENNSDMEQIAKNMTDKEAPSVYDMEHAIGVGDTTIDLNLAKTAFLDSAIIGKYGEKLPAARKIEGVIEPDSESLFLKDKINLTPLKLNLDKPKVILSKSPSIKNVNEAEDVNYIVKRRTAGKCVAAHLREGEIVSKLRILHEMGGEMGILRHPISAIYNQLLQLQNEGDDPRKYLNQNKDASDILNLVKSHLKSCLEDGNLGAVQRVVQEELQHLISDIVNGTSSPIPVEVFTCYGIRTDVLACSMLDEDPEEIKEFIHNTLVYEGIYEPTEEIVSTIFKAIEKVQKQFQQDKGCNLELLK</sequence>
<feature type="compositionally biased region" description="Basic residues" evidence="1">
    <location>
        <begin position="79"/>
        <end position="240"/>
    </location>
</feature>
<keyword evidence="3" id="KW-1185">Reference proteome</keyword>
<evidence type="ECO:0000256" key="1">
    <source>
        <dbReference type="SAM" id="MobiDB-lite"/>
    </source>
</evidence>
<feature type="region of interest" description="Disordered" evidence="1">
    <location>
        <begin position="1"/>
        <end position="283"/>
    </location>
</feature>
<dbReference type="EMBL" id="CAXKWB010000983">
    <property type="protein sequence ID" value="CAL4062999.1"/>
    <property type="molecule type" value="Genomic_DNA"/>
</dbReference>